<comment type="caution">
    <text evidence="2">The sequence shown here is derived from an EMBL/GenBank/DDBJ whole genome shotgun (WGS) entry which is preliminary data.</text>
</comment>
<organism evidence="2">
    <name type="scientific">Cupriavidus taiwanensis</name>
    <dbReference type="NCBI Taxonomy" id="164546"/>
    <lineage>
        <taxon>Bacteria</taxon>
        <taxon>Pseudomonadati</taxon>
        <taxon>Pseudomonadota</taxon>
        <taxon>Betaproteobacteria</taxon>
        <taxon>Burkholderiales</taxon>
        <taxon>Burkholderiaceae</taxon>
        <taxon>Cupriavidus</taxon>
    </lineage>
</organism>
<evidence type="ECO:0000256" key="1">
    <source>
        <dbReference type="SAM" id="MobiDB-lite"/>
    </source>
</evidence>
<gene>
    <name evidence="2" type="ORF">CBM2589_B100071</name>
</gene>
<feature type="region of interest" description="Disordered" evidence="1">
    <location>
        <begin position="366"/>
        <end position="392"/>
    </location>
</feature>
<feature type="region of interest" description="Disordered" evidence="1">
    <location>
        <begin position="247"/>
        <end position="324"/>
    </location>
</feature>
<feature type="compositionally biased region" description="Basic residues" evidence="1">
    <location>
        <begin position="140"/>
        <end position="156"/>
    </location>
</feature>
<feature type="region of interest" description="Disordered" evidence="1">
    <location>
        <begin position="172"/>
        <end position="235"/>
    </location>
</feature>
<feature type="compositionally biased region" description="Basic and acidic residues" evidence="1">
    <location>
        <begin position="195"/>
        <end position="220"/>
    </location>
</feature>
<feature type="compositionally biased region" description="Basic residues" evidence="1">
    <location>
        <begin position="262"/>
        <end position="276"/>
    </location>
</feature>
<feature type="compositionally biased region" description="Basic residues" evidence="1">
    <location>
        <begin position="55"/>
        <end position="71"/>
    </location>
</feature>
<feature type="compositionally biased region" description="Basic and acidic residues" evidence="1">
    <location>
        <begin position="1"/>
        <end position="11"/>
    </location>
</feature>
<protein>
    <submittedName>
        <fullName evidence="2">Uncharacterized protein</fullName>
    </submittedName>
</protein>
<accession>A0A375BFL6</accession>
<proteinExistence type="predicted"/>
<dbReference type="Proteomes" id="UP000256297">
    <property type="component" value="Chromosome CBM2589_b"/>
</dbReference>
<name>A0A375BFL6_9BURK</name>
<evidence type="ECO:0000313" key="2">
    <source>
        <dbReference type="EMBL" id="SOY43020.1"/>
    </source>
</evidence>
<dbReference type="EMBL" id="OFSP01000002">
    <property type="protein sequence ID" value="SOY43020.1"/>
    <property type="molecule type" value="Genomic_DNA"/>
</dbReference>
<feature type="region of interest" description="Disordered" evidence="1">
    <location>
        <begin position="1"/>
        <end position="156"/>
    </location>
</feature>
<sequence>MERAGRTRPDRAAGAGSAGRFLGQGARHDGGAAGTGPRPDRGAVLRYGGGCLRARPGRRQRCTARAGRRRRAETGGGVQRTAGTLRAEPRARHRPRRQAQRSQDRGGAWRPGRPADRVGAQQRRRCRPGWHLAVPGRCQGRGRQHQGLPHHRQPARRRYQLPGCARAIAGRSRQGLRAGRTGGGLRRGAAVRRGRGCDGHAQRRDARIRQDAPAVRRADRALPGAAAPHGRDVHPRRAVALDHAAGRGALRGGHAGTAPPLRLRRQGARGPGRAHGRAGGGADPRRHGRDQRAAGRAHVQAADDDQHHLRRRGPSPGQVCRPAGVPGSCLTLTYAYRWLAPLSRLRERGRGRGQAVACRRAGLRRYSGPLPHPSPAVRERGAFTSGDGLRPA</sequence>
<reference evidence="2" key="1">
    <citation type="submission" date="2018-01" db="EMBL/GenBank/DDBJ databases">
        <authorList>
            <person name="Clerissi C."/>
        </authorList>
    </citation>
    <scope>NUCLEOTIDE SEQUENCE</scope>
    <source>
        <strain evidence="2">Cupriavidus taiwanensis STM 3521</strain>
    </source>
</reference>
<dbReference type="AlphaFoldDB" id="A0A375BFL6"/>